<dbReference type="EMBL" id="JABUBU010000002">
    <property type="protein sequence ID" value="MBY6366250.1"/>
    <property type="molecule type" value="Genomic_DNA"/>
</dbReference>
<feature type="domain" description="Prepilin type IV endopeptidase peptidase" evidence="1">
    <location>
        <begin position="66"/>
        <end position="164"/>
    </location>
</feature>
<sequence length="196" mass="18465">MTSILLTASTTAAVVVGMLAVGTVRRWTRPTAVDHAAIGVACGCAAAIAGGLDHATVGTVSAAVAVTAWAGALCVVDGHRARLPDDLTLPGAAAVLVAADDPIAATVGALAYASLHAAVAAAVRGSVGGGDVKLCLALGAVGAGAGLDAWVTAAALAPVLGLAVAGAAAATGVRGPHPYGPALCAATLVAWLGPGT</sequence>
<evidence type="ECO:0000313" key="2">
    <source>
        <dbReference type="EMBL" id="MBY6366250.1"/>
    </source>
</evidence>
<proteinExistence type="predicted"/>
<evidence type="ECO:0000259" key="1">
    <source>
        <dbReference type="Pfam" id="PF01478"/>
    </source>
</evidence>
<dbReference type="Proteomes" id="UP000825228">
    <property type="component" value="Unassembled WGS sequence"/>
</dbReference>
<accession>A0ABS7P1G8</accession>
<keyword evidence="3" id="KW-1185">Reference proteome</keyword>
<dbReference type="InterPro" id="IPR000045">
    <property type="entry name" value="Prepilin_IV_endopep_pep"/>
</dbReference>
<evidence type="ECO:0000313" key="3">
    <source>
        <dbReference type="Proteomes" id="UP000825228"/>
    </source>
</evidence>
<protein>
    <submittedName>
        <fullName evidence="2">Prepilin peptidase</fullName>
    </submittedName>
</protein>
<name>A0ABS7P1G8_9NOCA</name>
<gene>
    <name evidence="2" type="ORF">HQ603_05720</name>
</gene>
<dbReference type="RefSeq" id="WP_222683574.1">
    <property type="nucleotide sequence ID" value="NZ_JABUBT010000003.1"/>
</dbReference>
<dbReference type="Pfam" id="PF01478">
    <property type="entry name" value="Peptidase_A24"/>
    <property type="match status" value="1"/>
</dbReference>
<comment type="caution">
    <text evidence="2">The sequence shown here is derived from an EMBL/GenBank/DDBJ whole genome shotgun (WGS) entry which is preliminary data.</text>
</comment>
<reference evidence="2 3" key="1">
    <citation type="submission" date="2020-06" db="EMBL/GenBank/DDBJ databases">
        <title>Taxonomy, biology and ecology of Rhodococcus bacteria occurring in California pistachio and other woody hosts as revealed by genome sequence analyses.</title>
        <authorList>
            <person name="Gai Y."/>
            <person name="Riely B."/>
        </authorList>
    </citation>
    <scope>NUCLEOTIDE SEQUENCE [LARGE SCALE GENOMIC DNA]</scope>
    <source>
        <strain evidence="2 3">BP-281</strain>
    </source>
</reference>
<organism evidence="2 3">
    <name type="scientific">Rhodococcoides corynebacterioides</name>
    <dbReference type="NCBI Taxonomy" id="53972"/>
    <lineage>
        <taxon>Bacteria</taxon>
        <taxon>Bacillati</taxon>
        <taxon>Actinomycetota</taxon>
        <taxon>Actinomycetes</taxon>
        <taxon>Mycobacteriales</taxon>
        <taxon>Nocardiaceae</taxon>
        <taxon>Rhodococcoides</taxon>
    </lineage>
</organism>